<keyword evidence="7" id="KW-1185">Reference proteome</keyword>
<dbReference type="GO" id="GO:0005975">
    <property type="term" value="P:carbohydrate metabolic process"/>
    <property type="evidence" value="ECO:0007669"/>
    <property type="project" value="InterPro"/>
</dbReference>
<dbReference type="AlphaFoldDB" id="A0A419X5Y8"/>
<dbReference type="Gene3D" id="3.30.2080.10">
    <property type="entry name" value="GH92 mannosidase domain"/>
    <property type="match status" value="1"/>
</dbReference>
<evidence type="ECO:0000256" key="1">
    <source>
        <dbReference type="ARBA" id="ARBA00001913"/>
    </source>
</evidence>
<dbReference type="InterPro" id="IPR014718">
    <property type="entry name" value="GH-type_carb-bd"/>
</dbReference>
<dbReference type="InterPro" id="IPR050883">
    <property type="entry name" value="PNGase"/>
</dbReference>
<dbReference type="PANTHER" id="PTHR12143:SF39">
    <property type="entry name" value="SECRETED PROTEIN"/>
    <property type="match status" value="1"/>
</dbReference>
<dbReference type="NCBIfam" id="TIGR01180">
    <property type="entry name" value="aman2_put"/>
    <property type="match status" value="1"/>
</dbReference>
<sequence>MHKSICSNISTNLQRVLLVLMVLFTSCSSGEDLVKYVDPNIGTAHSRWFFYTPAALPFGMAKPAPSTNGHYGNKWGWEAVGYDDRHESIEGFANVHEFQLGGIVLMPTNGKLLTTAGKLEQPDLGYRSRFLKESEIAKPGYYKVDLADYGIKAELTSTKRVSIHRYTYPAHKKANLLFDIGNRQGESGAIVNAEVKRVDDHTVEGWVETAPEYVKKYQKGSTVSMYFVARLNKAMKEYGTFQGDSIFPNQDNISGKGAGLYFSFTPEKSESIEVQVALSYTSVQNAYENMKAESISFAEAKKQANRIWNTELNKIQVQGGSETDKTKFYTGLYHALLGRGLANDVNGAYPKNDGSIGQLPMKSDGTPQFSFYNTDAVWGAFWNLTQLWTLAWPEYYNDFVQTHLQVYKDTGWFSDGLANSRYVSGVGTNYVGLIIASAYNCGIRNYDTDFALQAAIDNELGWEGRPLGAGKMDVRSFVENGCIAHQEEWGDIPEASAFSASHVLEYSFSAHAVSHFAKQLKRGKEAKQLKQLSRSWENIFDSSTGFIRPKYENGEFISNFDPLEPWRGFQEGNAWQYSFYVPHDAGKLVGKIGKETFNERLDSIFLTSRKSGFGGGKEINAFAGVKTIYNHGNQPSLHIPWLYNFSGEPEKTQYWTRTICNEFYGADPIHGYGYGQDEDQGQLGAWYVMASIGLFDVAGLTGENPAMQLGSPAFDEIKIKLNPDYYPGKHIQIKVKNNTPESLLVKSVKLNGKVLEKPEVSFQDLVKGAKLEFEKKNTNELY</sequence>
<dbReference type="RefSeq" id="WP_211334381.1">
    <property type="nucleotide sequence ID" value="NZ_RAPQ01000008.1"/>
</dbReference>
<evidence type="ECO:0000313" key="7">
    <source>
        <dbReference type="Proteomes" id="UP000284531"/>
    </source>
</evidence>
<dbReference type="PANTHER" id="PTHR12143">
    <property type="entry name" value="PEPTIDE N-GLYCANASE PNGASE -RELATED"/>
    <property type="match status" value="1"/>
</dbReference>
<dbReference type="GO" id="GO:0000224">
    <property type="term" value="F:peptide-N4-(N-acetyl-beta-glucosaminyl)asparagine amidase activity"/>
    <property type="evidence" value="ECO:0007669"/>
    <property type="project" value="TreeGrafter"/>
</dbReference>
<dbReference type="GO" id="GO:0030246">
    <property type="term" value="F:carbohydrate binding"/>
    <property type="evidence" value="ECO:0007669"/>
    <property type="project" value="InterPro"/>
</dbReference>
<evidence type="ECO:0000259" key="4">
    <source>
        <dbReference type="Pfam" id="PF07971"/>
    </source>
</evidence>
<dbReference type="InterPro" id="IPR005887">
    <property type="entry name" value="GH92_a_mannosidase_put"/>
</dbReference>
<dbReference type="GO" id="GO:0005829">
    <property type="term" value="C:cytosol"/>
    <property type="evidence" value="ECO:0007669"/>
    <property type="project" value="TreeGrafter"/>
</dbReference>
<dbReference type="InterPro" id="IPR012939">
    <property type="entry name" value="Glyco_hydro_92"/>
</dbReference>
<evidence type="ECO:0000256" key="3">
    <source>
        <dbReference type="ARBA" id="ARBA00022837"/>
    </source>
</evidence>
<dbReference type="InterPro" id="IPR041371">
    <property type="entry name" value="GH92_N"/>
</dbReference>
<proteinExistence type="predicted"/>
<evidence type="ECO:0000313" key="6">
    <source>
        <dbReference type="EMBL" id="RKE03146.1"/>
    </source>
</evidence>
<dbReference type="Gene3D" id="1.20.1610.10">
    <property type="entry name" value="alpha-1,2-mannosidases domains"/>
    <property type="match status" value="1"/>
</dbReference>
<dbReference type="Proteomes" id="UP000284531">
    <property type="component" value="Unassembled WGS sequence"/>
</dbReference>
<feature type="domain" description="Glycosyl hydrolase family 92" evidence="4">
    <location>
        <begin position="285"/>
        <end position="774"/>
    </location>
</feature>
<dbReference type="SUPFAM" id="SSF48208">
    <property type="entry name" value="Six-hairpin glycosidases"/>
    <property type="match status" value="1"/>
</dbReference>
<dbReference type="Gene3D" id="2.70.98.10">
    <property type="match status" value="1"/>
</dbReference>
<gene>
    <name evidence="6" type="ORF">BXY64_0137</name>
</gene>
<dbReference type="PROSITE" id="PS51257">
    <property type="entry name" value="PROKAR_LIPOPROTEIN"/>
    <property type="match status" value="1"/>
</dbReference>
<evidence type="ECO:0000256" key="2">
    <source>
        <dbReference type="ARBA" id="ARBA00011245"/>
    </source>
</evidence>
<comment type="caution">
    <text evidence="6">The sequence shown here is derived from an EMBL/GenBank/DDBJ whole genome shotgun (WGS) entry which is preliminary data.</text>
</comment>
<dbReference type="Pfam" id="PF17678">
    <property type="entry name" value="Glyco_hydro_92N"/>
    <property type="match status" value="1"/>
</dbReference>
<name>A0A419X5Y8_9BACT</name>
<accession>A0A419X5Y8</accession>
<evidence type="ECO:0000259" key="5">
    <source>
        <dbReference type="Pfam" id="PF17678"/>
    </source>
</evidence>
<dbReference type="Gene3D" id="1.20.1050.60">
    <property type="entry name" value="alpha-1,2-mannosidase"/>
    <property type="match status" value="1"/>
</dbReference>
<dbReference type="GO" id="GO:0006516">
    <property type="term" value="P:glycoprotein catabolic process"/>
    <property type="evidence" value="ECO:0007669"/>
    <property type="project" value="TreeGrafter"/>
</dbReference>
<keyword evidence="3" id="KW-0106">Calcium</keyword>
<organism evidence="6 7">
    <name type="scientific">Marinifilum flexuosum</name>
    <dbReference type="NCBI Taxonomy" id="1117708"/>
    <lineage>
        <taxon>Bacteria</taxon>
        <taxon>Pseudomonadati</taxon>
        <taxon>Bacteroidota</taxon>
        <taxon>Bacteroidia</taxon>
        <taxon>Marinilabiliales</taxon>
        <taxon>Marinifilaceae</taxon>
    </lineage>
</organism>
<dbReference type="InterPro" id="IPR008928">
    <property type="entry name" value="6-hairpin_glycosidase_sf"/>
</dbReference>
<feature type="domain" description="Glycosyl hydrolase family 92 N-terminal" evidence="5">
    <location>
        <begin position="36"/>
        <end position="279"/>
    </location>
</feature>
<reference evidence="6 7" key="1">
    <citation type="submission" date="2018-09" db="EMBL/GenBank/DDBJ databases">
        <title>Genomic Encyclopedia of Archaeal and Bacterial Type Strains, Phase II (KMG-II): from individual species to whole genera.</title>
        <authorList>
            <person name="Goeker M."/>
        </authorList>
    </citation>
    <scope>NUCLEOTIDE SEQUENCE [LARGE SCALE GENOMIC DNA]</scope>
    <source>
        <strain evidence="6 7">DSM 21950</strain>
    </source>
</reference>
<comment type="subunit">
    <text evidence="2">Monomer.</text>
</comment>
<dbReference type="EMBL" id="RAPQ01000008">
    <property type="protein sequence ID" value="RKE03146.1"/>
    <property type="molecule type" value="Genomic_DNA"/>
</dbReference>
<dbReference type="Pfam" id="PF07971">
    <property type="entry name" value="Glyco_hydro_92"/>
    <property type="match status" value="1"/>
</dbReference>
<comment type="cofactor">
    <cofactor evidence="1">
        <name>Ca(2+)</name>
        <dbReference type="ChEBI" id="CHEBI:29108"/>
    </cofactor>
</comment>
<protein>
    <submittedName>
        <fullName evidence="6">Putative alpha-1,2-mannosidase</fullName>
    </submittedName>
</protein>